<feature type="binding site" evidence="5">
    <location>
        <begin position="73"/>
        <end position="80"/>
    </location>
    <ligand>
        <name>substrate</name>
    </ligand>
</feature>
<dbReference type="PIRSF" id="PIRSF016262">
    <property type="entry name" value="LPLase"/>
    <property type="match status" value="1"/>
</dbReference>
<comment type="function">
    <text evidence="4 5 6">Catalyzes the transfer of endogenously produced octanoic acid from octanoyl-acyl-carrier-protein onto the lipoyl domains of lipoate-dependent enzymes. Lipoyl-ACP can also act as a substrate although octanoyl-ACP is likely to be the physiological substrate.</text>
</comment>
<dbReference type="NCBIfam" id="NF010922">
    <property type="entry name" value="PRK14342.1"/>
    <property type="match status" value="1"/>
</dbReference>
<dbReference type="RefSeq" id="WP_200241996.1">
    <property type="nucleotide sequence ID" value="NZ_NRRV01000086.1"/>
</dbReference>
<dbReference type="PANTHER" id="PTHR10993:SF7">
    <property type="entry name" value="LIPOYLTRANSFERASE 2, MITOCHONDRIAL-RELATED"/>
    <property type="match status" value="1"/>
</dbReference>
<dbReference type="Pfam" id="PF21948">
    <property type="entry name" value="LplA-B_cat"/>
    <property type="match status" value="1"/>
</dbReference>
<evidence type="ECO:0000313" key="9">
    <source>
        <dbReference type="Proteomes" id="UP000748752"/>
    </source>
</evidence>
<sequence length="231" mass="24874">MTPPPQVLRLCRLGRVDYVDCWHAMRRFTDARTADTEDALWLVEHPPVFTQGQAGRPEHLLQPGDIPVVQTDRGGQVTYHGPGQLVAYVLVDLRRLKIGVRKLVAALEGAVIDLLAGFGVTAQARPDAPGVYVDGAKIASVGLRVRHGCSYHGIALNLDLDLTPFARINPCGHVGLPMTRLVDWVPATILAASDPGERLASVIAARLRLRLVSAGAHCAVLVASPSEIRGR</sequence>
<dbReference type="Gene3D" id="3.30.930.10">
    <property type="entry name" value="Bira Bifunctional Protein, Domain 2"/>
    <property type="match status" value="1"/>
</dbReference>
<evidence type="ECO:0000256" key="2">
    <source>
        <dbReference type="ARBA" id="ARBA00022679"/>
    </source>
</evidence>
<evidence type="ECO:0000259" key="7">
    <source>
        <dbReference type="PROSITE" id="PS51733"/>
    </source>
</evidence>
<dbReference type="InterPro" id="IPR045864">
    <property type="entry name" value="aa-tRNA-synth_II/BPL/LPL"/>
</dbReference>
<keyword evidence="5" id="KW-0963">Cytoplasm</keyword>
<evidence type="ECO:0000256" key="3">
    <source>
        <dbReference type="ARBA" id="ARBA00023315"/>
    </source>
</evidence>
<name>A0ABS1CNE2_9GAMM</name>
<dbReference type="PROSITE" id="PS51733">
    <property type="entry name" value="BPL_LPL_CATALYTIC"/>
    <property type="match status" value="1"/>
</dbReference>
<dbReference type="HAMAP" id="MF_00013">
    <property type="entry name" value="LipB"/>
    <property type="match status" value="1"/>
</dbReference>
<dbReference type="InterPro" id="IPR004143">
    <property type="entry name" value="BPL_LPL_catalytic"/>
</dbReference>
<gene>
    <name evidence="5" type="primary">lipB</name>
    <name evidence="8" type="ORF">CKO31_22410</name>
</gene>
<evidence type="ECO:0000256" key="6">
    <source>
        <dbReference type="PIRNR" id="PIRNR016262"/>
    </source>
</evidence>
<comment type="catalytic activity">
    <reaction evidence="5 6">
        <text>octanoyl-[ACP] + L-lysyl-[protein] = N(6)-octanoyl-L-lysyl-[protein] + holo-[ACP] + H(+)</text>
        <dbReference type="Rhea" id="RHEA:17665"/>
        <dbReference type="Rhea" id="RHEA-COMP:9636"/>
        <dbReference type="Rhea" id="RHEA-COMP:9685"/>
        <dbReference type="Rhea" id="RHEA-COMP:9752"/>
        <dbReference type="Rhea" id="RHEA-COMP:9928"/>
        <dbReference type="ChEBI" id="CHEBI:15378"/>
        <dbReference type="ChEBI" id="CHEBI:29969"/>
        <dbReference type="ChEBI" id="CHEBI:64479"/>
        <dbReference type="ChEBI" id="CHEBI:78463"/>
        <dbReference type="ChEBI" id="CHEBI:78809"/>
        <dbReference type="EC" id="2.3.1.181"/>
    </reaction>
</comment>
<comment type="pathway">
    <text evidence="1 5 6">Protein modification; protein lipoylation via endogenous pathway; protein N(6)-(lipoyl)lysine from octanoyl-[acyl-carrier-protein]: step 1/2.</text>
</comment>
<comment type="subcellular location">
    <subcellularLocation>
        <location evidence="5">Cytoplasm</location>
    </subcellularLocation>
</comment>
<dbReference type="SUPFAM" id="SSF55681">
    <property type="entry name" value="Class II aaRS and biotin synthetases"/>
    <property type="match status" value="1"/>
</dbReference>
<evidence type="ECO:0000256" key="4">
    <source>
        <dbReference type="ARBA" id="ARBA00024732"/>
    </source>
</evidence>
<dbReference type="PROSITE" id="PS01313">
    <property type="entry name" value="LIPB"/>
    <property type="match status" value="1"/>
</dbReference>
<reference evidence="8 9" key="1">
    <citation type="journal article" date="2020" name="Microorganisms">
        <title>Osmotic Adaptation and Compatible Solute Biosynthesis of Phototrophic Bacteria as Revealed from Genome Analyses.</title>
        <authorList>
            <person name="Imhoff J.F."/>
            <person name="Rahn T."/>
            <person name="Kunzel S."/>
            <person name="Keller A."/>
            <person name="Neulinger S.C."/>
        </authorList>
    </citation>
    <scope>NUCLEOTIDE SEQUENCE [LARGE SCALE GENOMIC DNA]</scope>
    <source>
        <strain evidence="8 9">DSM 6210</strain>
    </source>
</reference>
<dbReference type="CDD" id="cd16444">
    <property type="entry name" value="LipB"/>
    <property type="match status" value="1"/>
</dbReference>
<organism evidence="8 9">
    <name type="scientific">Thiohalocapsa halophila</name>
    <dbReference type="NCBI Taxonomy" id="69359"/>
    <lineage>
        <taxon>Bacteria</taxon>
        <taxon>Pseudomonadati</taxon>
        <taxon>Pseudomonadota</taxon>
        <taxon>Gammaproteobacteria</taxon>
        <taxon>Chromatiales</taxon>
        <taxon>Chromatiaceae</taxon>
        <taxon>Thiohalocapsa</taxon>
    </lineage>
</organism>
<comment type="miscellaneous">
    <text evidence="5">In the reaction, the free carboxyl group of octanoic acid is attached via an amide linkage to the epsilon-amino group of a specific lysine residue of lipoyl domains of lipoate-dependent enzymes.</text>
</comment>
<protein>
    <recommendedName>
        <fullName evidence="5 6">Octanoyltransferase</fullName>
        <ecNumber evidence="5 6">2.3.1.181</ecNumber>
    </recommendedName>
    <alternativeName>
        <fullName evidence="5">Lipoate-protein ligase B</fullName>
    </alternativeName>
    <alternativeName>
        <fullName evidence="5">Lipoyl/octanoyl transferase</fullName>
    </alternativeName>
    <alternativeName>
        <fullName evidence="5">Octanoyl-[acyl-carrier-protein]-protein N-octanoyltransferase</fullName>
    </alternativeName>
</protein>
<comment type="similarity">
    <text evidence="5 6">Belongs to the LipB family.</text>
</comment>
<keyword evidence="9" id="KW-1185">Reference proteome</keyword>
<evidence type="ECO:0000313" key="8">
    <source>
        <dbReference type="EMBL" id="MBK1633451.1"/>
    </source>
</evidence>
<comment type="caution">
    <text evidence="8">The sequence shown here is derived from an EMBL/GenBank/DDBJ whole genome shotgun (WGS) entry which is preliminary data.</text>
</comment>
<feature type="binding site" evidence="5">
    <location>
        <begin position="140"/>
        <end position="142"/>
    </location>
    <ligand>
        <name>substrate</name>
    </ligand>
</feature>
<dbReference type="EC" id="2.3.1.181" evidence="5 6"/>
<accession>A0ABS1CNE2</accession>
<dbReference type="NCBIfam" id="TIGR00214">
    <property type="entry name" value="lipB"/>
    <property type="match status" value="1"/>
</dbReference>
<keyword evidence="3 5" id="KW-0012">Acyltransferase</keyword>
<dbReference type="InterPro" id="IPR000544">
    <property type="entry name" value="Octanoyltransferase"/>
</dbReference>
<feature type="site" description="Lowers pKa of active site Cys" evidence="5">
    <location>
        <position position="137"/>
    </location>
</feature>
<feature type="active site" description="Acyl-thioester intermediate" evidence="5">
    <location>
        <position position="171"/>
    </location>
</feature>
<proteinExistence type="inferred from homology"/>
<dbReference type="EMBL" id="NRRV01000086">
    <property type="protein sequence ID" value="MBK1633451.1"/>
    <property type="molecule type" value="Genomic_DNA"/>
</dbReference>
<evidence type="ECO:0000256" key="1">
    <source>
        <dbReference type="ARBA" id="ARBA00004821"/>
    </source>
</evidence>
<evidence type="ECO:0000256" key="5">
    <source>
        <dbReference type="HAMAP-Rule" id="MF_00013"/>
    </source>
</evidence>
<feature type="binding site" evidence="5">
    <location>
        <begin position="153"/>
        <end position="155"/>
    </location>
    <ligand>
        <name>substrate</name>
    </ligand>
</feature>
<dbReference type="PANTHER" id="PTHR10993">
    <property type="entry name" value="OCTANOYLTRANSFERASE"/>
    <property type="match status" value="1"/>
</dbReference>
<feature type="domain" description="BPL/LPL catalytic" evidence="7">
    <location>
        <begin position="34"/>
        <end position="211"/>
    </location>
</feature>
<keyword evidence="2 5" id="KW-0808">Transferase</keyword>
<dbReference type="InterPro" id="IPR020605">
    <property type="entry name" value="Octanoyltransferase_CS"/>
</dbReference>
<dbReference type="Proteomes" id="UP000748752">
    <property type="component" value="Unassembled WGS sequence"/>
</dbReference>